<sequence>MSKIYKASDIRRALNKKGFREVGSKHIKYILYIDEKKQPIFTIISHSAKDLSKEIQKRIMKQLKFKSRKDFEDFIECPMSRDDYIRYLKKEGYI</sequence>
<evidence type="ECO:0000256" key="4">
    <source>
        <dbReference type="ARBA" id="ARBA00022801"/>
    </source>
</evidence>
<evidence type="ECO:0000256" key="5">
    <source>
        <dbReference type="ARBA" id="ARBA00022884"/>
    </source>
</evidence>
<dbReference type="RefSeq" id="WP_012941075.1">
    <property type="nucleotide sequence ID" value="NC_013741.1"/>
</dbReference>
<name>D2RF46_ARCPA</name>
<gene>
    <name evidence="7" type="ordered locus">Arcpr_1694</name>
</gene>
<dbReference type="eggNOG" id="arCOG08222">
    <property type="taxonomic scope" value="Archaea"/>
</dbReference>
<organism evidence="7 8">
    <name type="scientific">Archaeoglobus profundus (strain DSM 5631 / JCM 9629 / NBRC 100127 / Av18)</name>
    <dbReference type="NCBI Taxonomy" id="572546"/>
    <lineage>
        <taxon>Archaea</taxon>
        <taxon>Methanobacteriati</taxon>
        <taxon>Methanobacteriota</taxon>
        <taxon>Archaeoglobi</taxon>
        <taxon>Archaeoglobales</taxon>
        <taxon>Archaeoglobaceae</taxon>
        <taxon>Archaeoglobus</taxon>
    </lineage>
</organism>
<evidence type="ECO:0000256" key="6">
    <source>
        <dbReference type="ARBA" id="ARBA00023016"/>
    </source>
</evidence>
<dbReference type="PaxDb" id="572546-Arcpr_1694"/>
<evidence type="ECO:0000313" key="7">
    <source>
        <dbReference type="EMBL" id="ADB58740.1"/>
    </source>
</evidence>
<keyword evidence="2" id="KW-0540">Nuclease</keyword>
<dbReference type="OrthoDB" id="100431at2157"/>
<keyword evidence="1" id="KW-1277">Toxin-antitoxin system</keyword>
<dbReference type="GO" id="GO:0004519">
    <property type="term" value="F:endonuclease activity"/>
    <property type="evidence" value="ECO:0007669"/>
    <property type="project" value="UniProtKB-KW"/>
</dbReference>
<dbReference type="GO" id="GO:0016787">
    <property type="term" value="F:hydrolase activity"/>
    <property type="evidence" value="ECO:0007669"/>
    <property type="project" value="UniProtKB-KW"/>
</dbReference>
<dbReference type="GeneID" id="8740387"/>
<dbReference type="GO" id="GO:0003729">
    <property type="term" value="F:mRNA binding"/>
    <property type="evidence" value="ECO:0007669"/>
    <property type="project" value="InterPro"/>
</dbReference>
<protein>
    <submittedName>
        <fullName evidence="7">YcfA family protein</fullName>
    </submittedName>
</protein>
<keyword evidence="4" id="KW-0378">Hydrolase</keyword>
<dbReference type="STRING" id="572546.Arcpr_1694"/>
<keyword evidence="6" id="KW-0346">Stress response</keyword>
<dbReference type="EMBL" id="CP001857">
    <property type="protein sequence ID" value="ADB58740.1"/>
    <property type="molecule type" value="Genomic_DNA"/>
</dbReference>
<evidence type="ECO:0000256" key="3">
    <source>
        <dbReference type="ARBA" id="ARBA00022759"/>
    </source>
</evidence>
<evidence type="ECO:0000256" key="1">
    <source>
        <dbReference type="ARBA" id="ARBA00022649"/>
    </source>
</evidence>
<dbReference type="Gene3D" id="3.30.920.30">
    <property type="entry name" value="Hypothetical protein"/>
    <property type="match status" value="1"/>
</dbReference>
<dbReference type="InterPro" id="IPR012933">
    <property type="entry name" value="HicA_mRNA_interferase"/>
</dbReference>
<dbReference type="AlphaFoldDB" id="D2RF46"/>
<dbReference type="HOGENOM" id="CLU_179875_1_0_2"/>
<dbReference type="Proteomes" id="UP000001901">
    <property type="component" value="Chromosome"/>
</dbReference>
<keyword evidence="8" id="KW-1185">Reference proteome</keyword>
<reference evidence="7 8" key="1">
    <citation type="journal article" date="2010" name="Stand. Genomic Sci.">
        <title>Complete genome sequence of Archaeoglobus profundus type strain (AV18).</title>
        <authorList>
            <person name="von Jan M."/>
            <person name="Lapidus A."/>
            <person name="Del Rio T.G."/>
            <person name="Copeland A."/>
            <person name="Tice H."/>
            <person name="Cheng J.F."/>
            <person name="Lucas S."/>
            <person name="Chen F."/>
            <person name="Nolan M."/>
            <person name="Goodwin L."/>
            <person name="Han C."/>
            <person name="Pitluck S."/>
            <person name="Liolios K."/>
            <person name="Ivanova N."/>
            <person name="Mavromatis K."/>
            <person name="Ovchinnikova G."/>
            <person name="Chertkov O."/>
            <person name="Pati A."/>
            <person name="Chen A."/>
            <person name="Palaniappan K."/>
            <person name="Land M."/>
            <person name="Hauser L."/>
            <person name="Chang Y.J."/>
            <person name="Jeffries C.D."/>
            <person name="Saunders E."/>
            <person name="Brettin T."/>
            <person name="Detter J.C."/>
            <person name="Chain P."/>
            <person name="Eichinger K."/>
            <person name="Huber H."/>
            <person name="Spring S."/>
            <person name="Rohde M."/>
            <person name="Goker M."/>
            <person name="Wirth R."/>
            <person name="Woyke T."/>
            <person name="Bristow J."/>
            <person name="Eisen J.A."/>
            <person name="Markowitz V."/>
            <person name="Hugenholtz P."/>
            <person name="Kyrpides N.C."/>
            <person name="Klenk H.P."/>
        </authorList>
    </citation>
    <scope>NUCLEOTIDE SEQUENCE [LARGE SCALE GENOMIC DNA]</scope>
    <source>
        <strain evidence="8">DSM 5631 / JCM 9629 / NBRC 100127 / Av18</strain>
    </source>
</reference>
<proteinExistence type="predicted"/>
<dbReference type="KEGG" id="apo:Arcpr_1694"/>
<accession>D2RF46</accession>
<dbReference type="SUPFAM" id="SSF54786">
    <property type="entry name" value="YcfA/nrd intein domain"/>
    <property type="match status" value="1"/>
</dbReference>
<dbReference type="Pfam" id="PF07927">
    <property type="entry name" value="HicA_toxin"/>
    <property type="match status" value="1"/>
</dbReference>
<keyword evidence="5" id="KW-0694">RNA-binding</keyword>
<dbReference type="InterPro" id="IPR038570">
    <property type="entry name" value="HicA_sf"/>
</dbReference>
<keyword evidence="3" id="KW-0255">Endonuclease</keyword>
<evidence type="ECO:0000256" key="2">
    <source>
        <dbReference type="ARBA" id="ARBA00022722"/>
    </source>
</evidence>
<evidence type="ECO:0000313" key="8">
    <source>
        <dbReference type="Proteomes" id="UP000001901"/>
    </source>
</evidence>